<sequence length="196" mass="20328">VGGKDGSLVIDLKHFQQLSINSTSGVATIGGGTRLGPLYSKLWNAGNYLIAAGICPAVGIGGIALGGGIGMASRKYGMTTQNIVGMTLIDANGSIRKVNASSNPDLFWALRGAGGGSFGVVTESQIQIYKAPPSMAFMQLTYPLSKYQSVIHAFDTWGITAPDDIYAGLVFGRDNITISVSYLGCSGAAQVAFAHF</sequence>
<dbReference type="GO" id="GO:0016491">
    <property type="term" value="F:oxidoreductase activity"/>
    <property type="evidence" value="ECO:0007669"/>
    <property type="project" value="UniProtKB-KW"/>
</dbReference>
<dbReference type="EMBL" id="JAAAHY010003643">
    <property type="protein sequence ID" value="KAF9939241.1"/>
    <property type="molecule type" value="Genomic_DNA"/>
</dbReference>
<protein>
    <recommendedName>
        <fullName evidence="7">FAD-binding PCMH-type domain-containing protein</fullName>
    </recommendedName>
</protein>
<keyword evidence="9" id="KW-1185">Reference proteome</keyword>
<comment type="similarity">
    <text evidence="2">Belongs to the oxygen-dependent FAD-linked oxidoreductase family.</text>
</comment>
<dbReference type="Gene3D" id="3.30.465.10">
    <property type="match status" value="1"/>
</dbReference>
<comment type="cofactor">
    <cofactor evidence="1">
        <name>FAD</name>
        <dbReference type="ChEBI" id="CHEBI:57692"/>
    </cofactor>
</comment>
<comment type="caution">
    <text evidence="8">The sequence shown here is derived from an EMBL/GenBank/DDBJ whole genome shotgun (WGS) entry which is preliminary data.</text>
</comment>
<evidence type="ECO:0000256" key="5">
    <source>
        <dbReference type="ARBA" id="ARBA00023002"/>
    </source>
</evidence>
<evidence type="ECO:0000259" key="7">
    <source>
        <dbReference type="PROSITE" id="PS51387"/>
    </source>
</evidence>
<dbReference type="GO" id="GO:0071949">
    <property type="term" value="F:FAD binding"/>
    <property type="evidence" value="ECO:0007669"/>
    <property type="project" value="InterPro"/>
</dbReference>
<dbReference type="AlphaFoldDB" id="A0A9P6IMJ6"/>
<keyword evidence="4" id="KW-0274">FAD</keyword>
<dbReference type="PANTHER" id="PTHR42973:SF39">
    <property type="entry name" value="FAD-BINDING PCMH-TYPE DOMAIN-CONTAINING PROTEIN"/>
    <property type="match status" value="1"/>
</dbReference>
<dbReference type="PANTHER" id="PTHR42973">
    <property type="entry name" value="BINDING OXIDOREDUCTASE, PUTATIVE (AFU_ORTHOLOGUE AFUA_1G17690)-RELATED"/>
    <property type="match status" value="1"/>
</dbReference>
<evidence type="ECO:0000313" key="9">
    <source>
        <dbReference type="Proteomes" id="UP000738359"/>
    </source>
</evidence>
<dbReference type="PROSITE" id="PS51387">
    <property type="entry name" value="FAD_PCMH"/>
    <property type="match status" value="1"/>
</dbReference>
<dbReference type="SUPFAM" id="SSF56176">
    <property type="entry name" value="FAD-binding/transporter-associated domain-like"/>
    <property type="match status" value="1"/>
</dbReference>
<feature type="domain" description="FAD-binding PCMH-type" evidence="7">
    <location>
        <begin position="1"/>
        <end position="131"/>
    </location>
</feature>
<evidence type="ECO:0000256" key="6">
    <source>
        <dbReference type="SAM" id="Phobius"/>
    </source>
</evidence>
<feature type="non-terminal residue" evidence="8">
    <location>
        <position position="196"/>
    </location>
</feature>
<dbReference type="OrthoDB" id="415825at2759"/>
<evidence type="ECO:0000256" key="4">
    <source>
        <dbReference type="ARBA" id="ARBA00022827"/>
    </source>
</evidence>
<keyword evidence="5" id="KW-0560">Oxidoreductase</keyword>
<keyword evidence="6" id="KW-0812">Transmembrane</keyword>
<dbReference type="InterPro" id="IPR016169">
    <property type="entry name" value="FAD-bd_PCMH_sub2"/>
</dbReference>
<proteinExistence type="inferred from homology"/>
<feature type="non-terminal residue" evidence="8">
    <location>
        <position position="1"/>
    </location>
</feature>
<evidence type="ECO:0000313" key="8">
    <source>
        <dbReference type="EMBL" id="KAF9939241.1"/>
    </source>
</evidence>
<evidence type="ECO:0000256" key="1">
    <source>
        <dbReference type="ARBA" id="ARBA00001974"/>
    </source>
</evidence>
<feature type="transmembrane region" description="Helical" evidence="6">
    <location>
        <begin position="48"/>
        <end position="72"/>
    </location>
</feature>
<dbReference type="InterPro" id="IPR050416">
    <property type="entry name" value="FAD-linked_Oxidoreductase"/>
</dbReference>
<keyword evidence="3" id="KW-0285">Flavoprotein</keyword>
<gene>
    <name evidence="8" type="ORF">BGZ70_006471</name>
</gene>
<accession>A0A9P6IMJ6</accession>
<dbReference type="InterPro" id="IPR016166">
    <property type="entry name" value="FAD-bd_PCMH"/>
</dbReference>
<dbReference type="InterPro" id="IPR036318">
    <property type="entry name" value="FAD-bd_PCMH-like_sf"/>
</dbReference>
<name>A0A9P6IMJ6_MORAP</name>
<evidence type="ECO:0000256" key="2">
    <source>
        <dbReference type="ARBA" id="ARBA00005466"/>
    </source>
</evidence>
<dbReference type="Pfam" id="PF01565">
    <property type="entry name" value="FAD_binding_4"/>
    <property type="match status" value="1"/>
</dbReference>
<dbReference type="Proteomes" id="UP000738359">
    <property type="component" value="Unassembled WGS sequence"/>
</dbReference>
<keyword evidence="6" id="KW-1133">Transmembrane helix</keyword>
<evidence type="ECO:0000256" key="3">
    <source>
        <dbReference type="ARBA" id="ARBA00022630"/>
    </source>
</evidence>
<organism evidence="8 9">
    <name type="scientific">Mortierella alpina</name>
    <name type="common">Oleaginous fungus</name>
    <name type="synonym">Mortierella renispora</name>
    <dbReference type="NCBI Taxonomy" id="64518"/>
    <lineage>
        <taxon>Eukaryota</taxon>
        <taxon>Fungi</taxon>
        <taxon>Fungi incertae sedis</taxon>
        <taxon>Mucoromycota</taxon>
        <taxon>Mortierellomycotina</taxon>
        <taxon>Mortierellomycetes</taxon>
        <taxon>Mortierellales</taxon>
        <taxon>Mortierellaceae</taxon>
        <taxon>Mortierella</taxon>
    </lineage>
</organism>
<keyword evidence="6" id="KW-0472">Membrane</keyword>
<reference evidence="8" key="1">
    <citation type="journal article" date="2020" name="Fungal Divers.">
        <title>Resolving the Mortierellaceae phylogeny through synthesis of multi-gene phylogenetics and phylogenomics.</title>
        <authorList>
            <person name="Vandepol N."/>
            <person name="Liber J."/>
            <person name="Desiro A."/>
            <person name="Na H."/>
            <person name="Kennedy M."/>
            <person name="Barry K."/>
            <person name="Grigoriev I.V."/>
            <person name="Miller A.N."/>
            <person name="O'Donnell K."/>
            <person name="Stajich J.E."/>
            <person name="Bonito G."/>
        </authorList>
    </citation>
    <scope>NUCLEOTIDE SEQUENCE</scope>
    <source>
        <strain evidence="8">CK1249</strain>
    </source>
</reference>
<dbReference type="InterPro" id="IPR006094">
    <property type="entry name" value="Oxid_FAD_bind_N"/>
</dbReference>